<keyword evidence="2 5" id="KW-0028">Amino-acid biosynthesis</keyword>
<evidence type="ECO:0000313" key="7">
    <source>
        <dbReference type="Proteomes" id="UP000826462"/>
    </source>
</evidence>
<dbReference type="PANTHER" id="PTHR43090:SF2">
    <property type="entry name" value="1-(5-PHOSPHORIBOSYL)-5-[(5-PHOSPHORIBOSYLAMINO)METHYLIDENEAMINO] IMIDAZOLE-4-CARBOXAMIDE ISOMERASE"/>
    <property type="match status" value="1"/>
</dbReference>
<evidence type="ECO:0000256" key="4">
    <source>
        <dbReference type="ARBA" id="ARBA00029440"/>
    </source>
</evidence>
<evidence type="ECO:0000256" key="1">
    <source>
        <dbReference type="ARBA" id="ARBA00009667"/>
    </source>
</evidence>
<keyword evidence="6" id="KW-0413">Isomerase</keyword>
<reference evidence="6 7" key="1">
    <citation type="submission" date="2021-07" db="EMBL/GenBank/DDBJ databases">
        <title>Paraburkholderia edwinii protects Aspergillus sp. from phenazines by acting as a toxin sponge.</title>
        <authorList>
            <person name="Dahlstrom K.M."/>
            <person name="Newman D.K."/>
        </authorList>
    </citation>
    <scope>NUCLEOTIDE SEQUENCE [LARGE SCALE GENOMIC DNA]</scope>
    <source>
        <strain evidence="6 7">Pe01</strain>
    </source>
</reference>
<gene>
    <name evidence="6" type="ORF">KZJ38_24965</name>
</gene>
<dbReference type="Proteomes" id="UP000826462">
    <property type="component" value="Chromosome 2"/>
</dbReference>
<dbReference type="CDD" id="cd04723">
    <property type="entry name" value="HisA_HisF"/>
    <property type="match status" value="1"/>
</dbReference>
<dbReference type="InterPro" id="IPR044524">
    <property type="entry name" value="Isoase_HisA-like"/>
</dbReference>
<dbReference type="RefSeq" id="WP_219802418.1">
    <property type="nucleotide sequence ID" value="NZ_CP080096.1"/>
</dbReference>
<sequence length="259" mass="27169">MRVIPVLDLLDGHAVRAVRGDRANYRPVQSSLCATSEPLAVARALLAASGADTLYVADLGAIVAQRADTSTLAALCEGLNLHPPGATASTAGRVRIWLDAGFADYASMHAHLMRIGAPRGSAPGAIVPVFGSETLRTPDALRDAERAGYEPILSLDRRAGRPLHPAGVTSTVALHDTPALWPSRVIVMTLDRVGAYEGPDLDTFNALRERAGHEHTLIGAGGIRDRRDLDAAAQSGAQAWLVGSALHDGMLAAPPHAVR</sequence>
<protein>
    <submittedName>
        <fullName evidence="6">Phosphoribosylformimino-5-aminoimidazole carboxamide ribotide isomerase</fullName>
    </submittedName>
</protein>
<evidence type="ECO:0000256" key="2">
    <source>
        <dbReference type="ARBA" id="ARBA00022605"/>
    </source>
</evidence>
<dbReference type="Pfam" id="PF00977">
    <property type="entry name" value="His_biosynth"/>
    <property type="match status" value="1"/>
</dbReference>
<dbReference type="SUPFAM" id="SSF51366">
    <property type="entry name" value="Ribulose-phoshate binding barrel"/>
    <property type="match status" value="1"/>
</dbReference>
<keyword evidence="3 5" id="KW-0368">Histidine biosynthesis</keyword>
<dbReference type="EMBL" id="CP080096">
    <property type="protein sequence ID" value="QYD72935.1"/>
    <property type="molecule type" value="Genomic_DNA"/>
</dbReference>
<dbReference type="GO" id="GO:0016853">
    <property type="term" value="F:isomerase activity"/>
    <property type="evidence" value="ECO:0007669"/>
    <property type="project" value="UniProtKB-KW"/>
</dbReference>
<accession>A0ABX8V0D0</accession>
<dbReference type="Gene3D" id="3.20.20.70">
    <property type="entry name" value="Aldolase class I"/>
    <property type="match status" value="1"/>
</dbReference>
<name>A0ABX8V0D0_9BURK</name>
<dbReference type="PANTHER" id="PTHR43090">
    <property type="entry name" value="1-(5-PHOSPHORIBOSYL)-5-[(5-PHOSPHORIBOSYLAMINO)METHYLIDENEAMINO] IMIDAZOLE-4-CARBOXAMIDE ISOMERASE"/>
    <property type="match status" value="1"/>
</dbReference>
<comment type="pathway">
    <text evidence="4">Amino-acid biosynthesis.</text>
</comment>
<organism evidence="6 7">
    <name type="scientific">Paraburkholderia edwinii</name>
    <dbReference type="NCBI Taxonomy" id="2861782"/>
    <lineage>
        <taxon>Bacteria</taxon>
        <taxon>Pseudomonadati</taxon>
        <taxon>Pseudomonadota</taxon>
        <taxon>Betaproteobacteria</taxon>
        <taxon>Burkholderiales</taxon>
        <taxon>Burkholderiaceae</taxon>
        <taxon>Paraburkholderia</taxon>
    </lineage>
</organism>
<dbReference type="InterPro" id="IPR013785">
    <property type="entry name" value="Aldolase_TIM"/>
</dbReference>
<evidence type="ECO:0000256" key="5">
    <source>
        <dbReference type="RuleBase" id="RU003657"/>
    </source>
</evidence>
<dbReference type="InterPro" id="IPR006062">
    <property type="entry name" value="His_biosynth"/>
</dbReference>
<evidence type="ECO:0000256" key="3">
    <source>
        <dbReference type="ARBA" id="ARBA00023102"/>
    </source>
</evidence>
<dbReference type="InterPro" id="IPR011060">
    <property type="entry name" value="RibuloseP-bd_barrel"/>
</dbReference>
<evidence type="ECO:0000313" key="6">
    <source>
        <dbReference type="EMBL" id="QYD72935.1"/>
    </source>
</evidence>
<proteinExistence type="inferred from homology"/>
<keyword evidence="7" id="KW-1185">Reference proteome</keyword>
<comment type="similarity">
    <text evidence="1 5">Belongs to the HisA/HisF family.</text>
</comment>